<proteinExistence type="predicted"/>
<sequence length="96" mass="10150">MATKTVPQRVPPTYTAEQYRMILGSVASRCYALADVIVTAQESLDKKQLLATLLGAAYHLAKDAAAITDDASGEFIEGRECALFGPSFDAAGEVAP</sequence>
<dbReference type="Proteomes" id="UP000293912">
    <property type="component" value="Chromosome"/>
</dbReference>
<evidence type="ECO:0000313" key="2">
    <source>
        <dbReference type="Proteomes" id="UP000293912"/>
    </source>
</evidence>
<reference evidence="1 2" key="1">
    <citation type="submission" date="2019-03" db="EMBL/GenBank/DDBJ databases">
        <authorList>
            <person name="Sebastian G."/>
            <person name="Baumann P."/>
            <person name="Ruckert C."/>
            <person name="Kalinowski J."/>
            <person name="Nebel B."/>
            <person name="Takors R."/>
            <person name="Blombach B."/>
        </authorList>
    </citation>
    <scope>NUCLEOTIDE SEQUENCE [LARGE SCALE GENOMIC DNA]</scope>
    <source>
        <strain evidence="1 2">DSM 1084</strain>
    </source>
</reference>
<evidence type="ECO:0000313" key="1">
    <source>
        <dbReference type="EMBL" id="QBM27967.1"/>
    </source>
</evidence>
<organism evidence="1 2">
    <name type="scientific">Hydrogenophaga pseudoflava</name>
    <name type="common">Pseudomonas carboxydoflava</name>
    <dbReference type="NCBI Taxonomy" id="47421"/>
    <lineage>
        <taxon>Bacteria</taxon>
        <taxon>Pseudomonadati</taxon>
        <taxon>Pseudomonadota</taxon>
        <taxon>Betaproteobacteria</taxon>
        <taxon>Burkholderiales</taxon>
        <taxon>Comamonadaceae</taxon>
        <taxon>Hydrogenophaga</taxon>
    </lineage>
</organism>
<name>A0A4P6WWL7_HYDPS</name>
<keyword evidence="2" id="KW-1185">Reference proteome</keyword>
<protein>
    <submittedName>
        <fullName evidence="1">Uncharacterized protein</fullName>
    </submittedName>
</protein>
<gene>
    <name evidence="1" type="ORF">HPF_09740</name>
</gene>
<dbReference type="EMBL" id="CP037867">
    <property type="protein sequence ID" value="QBM27967.1"/>
    <property type="molecule type" value="Genomic_DNA"/>
</dbReference>
<dbReference type="KEGG" id="hpse:HPF_09740"/>
<dbReference type="RefSeq" id="WP_133156487.1">
    <property type="nucleotide sequence ID" value="NZ_CP037867.1"/>
</dbReference>
<accession>A0A4P6WWL7</accession>
<dbReference type="AlphaFoldDB" id="A0A4P6WWL7"/>